<dbReference type="RefSeq" id="WP_094497561.1">
    <property type="nucleotide sequence ID" value="NZ_JBNPLZ010000003.1"/>
</dbReference>
<reference evidence="1 2" key="1">
    <citation type="submission" date="2017-04" db="EMBL/GenBank/DDBJ databases">
        <authorList>
            <person name="Lin X.B."/>
            <person name="Stothard P."/>
            <person name="Tasseva G."/>
            <person name="Walter J."/>
        </authorList>
    </citation>
    <scope>NUCLEOTIDE SEQUENCE [LARGE SCALE GENOMIC DNA]</scope>
    <source>
        <strain evidence="1 2">117c</strain>
    </source>
</reference>
<dbReference type="AlphaFoldDB" id="A0A9X6P2C7"/>
<dbReference type="Gene3D" id="3.30.2310.40">
    <property type="match status" value="1"/>
</dbReference>
<reference evidence="1 2" key="2">
    <citation type="submission" date="2017-09" db="EMBL/GenBank/DDBJ databases">
        <title>Tripartite evolution among Lactobacillus johnsonii, Lactobacillus taiwanensis, Lactobacillus reuteri and their rodent host.</title>
        <authorList>
            <person name="Wang T."/>
            <person name="Knowles S."/>
            <person name="Cheng C."/>
        </authorList>
    </citation>
    <scope>NUCLEOTIDE SEQUENCE [LARGE SCALE GENOMIC DNA]</scope>
    <source>
        <strain evidence="1 2">117c</strain>
    </source>
</reference>
<evidence type="ECO:0000313" key="1">
    <source>
        <dbReference type="EMBL" id="OYS14312.1"/>
    </source>
</evidence>
<dbReference type="Proteomes" id="UP000215693">
    <property type="component" value="Unassembled WGS sequence"/>
</dbReference>
<dbReference type="InterPro" id="IPR038493">
    <property type="entry name" value="MqsR_sf"/>
</dbReference>
<dbReference type="GO" id="GO:0044010">
    <property type="term" value="P:single-species biofilm formation"/>
    <property type="evidence" value="ECO:0007669"/>
    <property type="project" value="InterPro"/>
</dbReference>
<name>A0A9X6P2C7_LACJH</name>
<proteinExistence type="predicted"/>
<dbReference type="GO" id="GO:0009372">
    <property type="term" value="P:quorum sensing"/>
    <property type="evidence" value="ECO:0007669"/>
    <property type="project" value="InterPro"/>
</dbReference>
<accession>A0A9X6P2C7</accession>
<protein>
    <recommendedName>
        <fullName evidence="3">Type II toxin-antitoxin system MqsR family toxin</fullName>
    </recommendedName>
</protein>
<dbReference type="InterPro" id="IPR031451">
    <property type="entry name" value="MqsR_toxin"/>
</dbReference>
<dbReference type="Pfam" id="PF15723">
    <property type="entry name" value="MqsR_toxin"/>
    <property type="match status" value="1"/>
</dbReference>
<organism evidence="1 2">
    <name type="scientific">Lactobacillus johnsonii</name>
    <dbReference type="NCBI Taxonomy" id="33959"/>
    <lineage>
        <taxon>Bacteria</taxon>
        <taxon>Bacillati</taxon>
        <taxon>Bacillota</taxon>
        <taxon>Bacilli</taxon>
        <taxon>Lactobacillales</taxon>
        <taxon>Lactobacillaceae</taxon>
        <taxon>Lactobacillus</taxon>
    </lineage>
</organism>
<comment type="caution">
    <text evidence="1">The sequence shown here is derived from an EMBL/GenBank/DDBJ whole genome shotgun (WGS) entry which is preliminary data.</text>
</comment>
<evidence type="ECO:0008006" key="3">
    <source>
        <dbReference type="Google" id="ProtNLM"/>
    </source>
</evidence>
<dbReference type="GO" id="GO:0017148">
    <property type="term" value="P:negative regulation of translation"/>
    <property type="evidence" value="ECO:0007669"/>
    <property type="project" value="InterPro"/>
</dbReference>
<sequence length="97" mass="11607">MEPAFALKRMKNLVKNNQFLLVKRRAKHATPVSKELAKIIVSYLSIKDFIKEEEDKQYPNTYVWIYETTYGSKYYIKFKFKNEGNIVVFISFHEALY</sequence>
<gene>
    <name evidence="1" type="ORF">CBF50_02080</name>
</gene>
<evidence type="ECO:0000313" key="2">
    <source>
        <dbReference type="Proteomes" id="UP000215693"/>
    </source>
</evidence>
<dbReference type="EMBL" id="NGOH01000033">
    <property type="protein sequence ID" value="OYS14312.1"/>
    <property type="molecule type" value="Genomic_DNA"/>
</dbReference>